<dbReference type="CDD" id="cd13849">
    <property type="entry name" value="CuRO_1_LCC_plant"/>
    <property type="match status" value="2"/>
</dbReference>
<dbReference type="InterPro" id="IPR008972">
    <property type="entry name" value="Cupredoxin"/>
</dbReference>
<comment type="cofactor">
    <cofactor evidence="13">
        <name>Cu cation</name>
        <dbReference type="ChEBI" id="CHEBI:23378"/>
    </cofactor>
    <text evidence="13">Binds 4 Cu cations per monomer.</text>
</comment>
<keyword evidence="7 13" id="KW-0479">Metal-binding</keyword>
<feature type="domain" description="Plastocyanin-like" evidence="15">
    <location>
        <begin position="910"/>
        <end position="1044"/>
    </location>
</feature>
<evidence type="ECO:0000256" key="5">
    <source>
        <dbReference type="ARBA" id="ARBA00022523"/>
    </source>
</evidence>
<dbReference type="SUPFAM" id="SSF49503">
    <property type="entry name" value="Cupredoxins"/>
    <property type="match status" value="6"/>
</dbReference>
<dbReference type="OrthoDB" id="2121828at2759"/>
<gene>
    <name evidence="17" type="ORF">Tsubulata_051257</name>
</gene>
<evidence type="ECO:0000256" key="11">
    <source>
        <dbReference type="ARBA" id="ARBA00023180"/>
    </source>
</evidence>
<feature type="domain" description="Plastocyanin-like" evidence="14">
    <location>
        <begin position="115"/>
        <end position="262"/>
    </location>
</feature>
<dbReference type="InterPro" id="IPR001117">
    <property type="entry name" value="Cu-oxidase_2nd"/>
</dbReference>
<keyword evidence="9 13" id="KW-0560">Oxidoreductase</keyword>
<evidence type="ECO:0000259" key="14">
    <source>
        <dbReference type="Pfam" id="PF00394"/>
    </source>
</evidence>
<dbReference type="Pfam" id="PF07732">
    <property type="entry name" value="Cu-oxidase_3"/>
    <property type="match status" value="2"/>
</dbReference>
<keyword evidence="6 13" id="KW-0964">Secreted</keyword>
<feature type="domain" description="Plastocyanin-like" evidence="16">
    <location>
        <begin position="2"/>
        <end position="101"/>
    </location>
</feature>
<organism evidence="17 18">
    <name type="scientific">Turnera subulata</name>
    <dbReference type="NCBI Taxonomy" id="218843"/>
    <lineage>
        <taxon>Eukaryota</taxon>
        <taxon>Viridiplantae</taxon>
        <taxon>Streptophyta</taxon>
        <taxon>Embryophyta</taxon>
        <taxon>Tracheophyta</taxon>
        <taxon>Spermatophyta</taxon>
        <taxon>Magnoliopsida</taxon>
        <taxon>eudicotyledons</taxon>
        <taxon>Gunneridae</taxon>
        <taxon>Pentapetalae</taxon>
        <taxon>rosids</taxon>
        <taxon>fabids</taxon>
        <taxon>Malpighiales</taxon>
        <taxon>Passifloraceae</taxon>
        <taxon>Turnera</taxon>
    </lineage>
</organism>
<dbReference type="PROSITE" id="PS00079">
    <property type="entry name" value="MULTICOPPER_OXIDASE1"/>
    <property type="match status" value="2"/>
</dbReference>
<comment type="subcellular location">
    <subcellularLocation>
        <location evidence="2 13">Secreted</location>
        <location evidence="2 13">Extracellular space</location>
        <location evidence="2 13">Apoplast</location>
    </subcellularLocation>
</comment>
<evidence type="ECO:0000256" key="12">
    <source>
        <dbReference type="ARBA" id="ARBA00023185"/>
    </source>
</evidence>
<evidence type="ECO:0000256" key="2">
    <source>
        <dbReference type="ARBA" id="ARBA00004271"/>
    </source>
</evidence>
<evidence type="ECO:0000259" key="16">
    <source>
        <dbReference type="Pfam" id="PF07732"/>
    </source>
</evidence>
<dbReference type="Pfam" id="PF00394">
    <property type="entry name" value="Cu-oxidase"/>
    <property type="match status" value="2"/>
</dbReference>
<dbReference type="EMBL" id="JAKUCV010003438">
    <property type="protein sequence ID" value="KAJ4838915.1"/>
    <property type="molecule type" value="Genomic_DNA"/>
</dbReference>
<dbReference type="GO" id="GO:0005507">
    <property type="term" value="F:copper ion binding"/>
    <property type="evidence" value="ECO:0007669"/>
    <property type="project" value="InterPro"/>
</dbReference>
<dbReference type="Proteomes" id="UP001141552">
    <property type="component" value="Unassembled WGS sequence"/>
</dbReference>
<comment type="similarity">
    <text evidence="3 13">Belongs to the multicopper oxidase family.</text>
</comment>
<dbReference type="InterPro" id="IPR017761">
    <property type="entry name" value="Laccase"/>
</dbReference>
<dbReference type="AlphaFoldDB" id="A0A9Q0FWC4"/>
<evidence type="ECO:0000256" key="3">
    <source>
        <dbReference type="ARBA" id="ARBA00010609"/>
    </source>
</evidence>
<dbReference type="CDD" id="cd13897">
    <property type="entry name" value="CuRO_3_LCC_plant"/>
    <property type="match status" value="2"/>
</dbReference>
<dbReference type="GO" id="GO:0052716">
    <property type="term" value="F:hydroquinone:oxygen oxidoreductase activity"/>
    <property type="evidence" value="ECO:0007669"/>
    <property type="project" value="UniProtKB-EC"/>
</dbReference>
<dbReference type="InterPro" id="IPR011706">
    <property type="entry name" value="Cu-oxidase_C"/>
</dbReference>
<evidence type="ECO:0000256" key="7">
    <source>
        <dbReference type="ARBA" id="ARBA00022723"/>
    </source>
</evidence>
<comment type="catalytic activity">
    <reaction evidence="1 13">
        <text>4 hydroquinone + O2 = 4 benzosemiquinone + 2 H2O</text>
        <dbReference type="Rhea" id="RHEA:11276"/>
        <dbReference type="ChEBI" id="CHEBI:15377"/>
        <dbReference type="ChEBI" id="CHEBI:15379"/>
        <dbReference type="ChEBI" id="CHEBI:17594"/>
        <dbReference type="ChEBI" id="CHEBI:17977"/>
        <dbReference type="EC" id="1.10.3.2"/>
    </reaction>
</comment>
<feature type="domain" description="Plastocyanin-like" evidence="14">
    <location>
        <begin position="658"/>
        <end position="806"/>
    </location>
</feature>
<evidence type="ECO:0000313" key="18">
    <source>
        <dbReference type="Proteomes" id="UP001141552"/>
    </source>
</evidence>
<dbReference type="InterPro" id="IPR034285">
    <property type="entry name" value="CuRO_2_LCC"/>
</dbReference>
<accession>A0A9Q0FWC4</accession>
<keyword evidence="18" id="KW-1185">Reference proteome</keyword>
<protein>
    <recommendedName>
        <fullName evidence="4 13">Laccase</fullName>
        <ecNumber evidence="4 13">1.10.3.2</ecNumber>
    </recommendedName>
    <alternativeName>
        <fullName evidence="13">Benzenediol:oxygen oxidoreductase</fullName>
    </alternativeName>
    <alternativeName>
        <fullName evidence="13">Diphenol oxidase</fullName>
    </alternativeName>
    <alternativeName>
        <fullName evidence="13">Urishiol oxidase</fullName>
    </alternativeName>
</protein>
<dbReference type="InterPro" id="IPR002355">
    <property type="entry name" value="Cu_oxidase_Cu_BS"/>
</dbReference>
<evidence type="ECO:0000259" key="15">
    <source>
        <dbReference type="Pfam" id="PF07731"/>
    </source>
</evidence>
<dbReference type="CDD" id="cd13875">
    <property type="entry name" value="CuRO_2_LCC_plant"/>
    <property type="match status" value="2"/>
</dbReference>
<dbReference type="PANTHER" id="PTHR11709:SF410">
    <property type="entry name" value="LACCASE"/>
    <property type="match status" value="1"/>
</dbReference>
<evidence type="ECO:0000256" key="1">
    <source>
        <dbReference type="ARBA" id="ARBA00000349"/>
    </source>
</evidence>
<evidence type="ECO:0000256" key="10">
    <source>
        <dbReference type="ARBA" id="ARBA00023008"/>
    </source>
</evidence>
<evidence type="ECO:0000313" key="17">
    <source>
        <dbReference type="EMBL" id="KAJ4838915.1"/>
    </source>
</evidence>
<keyword evidence="12 13" id="KW-0439">Lignin degradation</keyword>
<dbReference type="GO" id="GO:0048046">
    <property type="term" value="C:apoplast"/>
    <property type="evidence" value="ECO:0007669"/>
    <property type="project" value="UniProtKB-SubCell"/>
</dbReference>
<evidence type="ECO:0000256" key="13">
    <source>
        <dbReference type="RuleBase" id="RU361119"/>
    </source>
</evidence>
<name>A0A9Q0FWC4_9ROSI</name>
<sequence length="1062" mass="117274">MLTANGSFPGPTIEAYRGDTIYVNVHNQGTYGVTIHWHGVKQPRNPWSDGPENVTQCPIQPGRNFTYEVILSDEEGTLWWHAHSDWTRATVHGAIIIKPAQGATYPFPAPDAEETIVLASWFKGDVMAILGQVALGAGNPGTSNAYTINGQPGDLYPCSMENTTRIRVDSGKTYLFRIINAVMNEDQFFGIAGHKITVVGQDAAYIKPFTTDYIMITPGQTMDVLVRADQTPSQYYIASTPFSDLGPFDNTTTTAILQYRGNYTTPSTIPSPTLPAFNDSAASARFVSQLRSLVTKDHPINVPRRINQHVYVTVSLNFLPCPPNQICLPNGFRLSASMNNVSFQFPRIDVLDAYYSNINGVFDRDFPSRPPNFFNFTDQNMTGVSMVTATGTKAKLLNYGDAVEVVFQGTNFVGAINHPLHIHGYSFYLVGTGTGNFNNVTDPRSFNLVDPPHINTVAVPKNGWAAVRFYATNPGVWFIHCHLERHATWGMDTVFIVRNGKTRATRFMLLDGLVLCMGEGNTYHYDLVLEDKTQFTRLCESKTMLTANGSFPGPTIEAYKGDTIYVNVHNQGTYGVTIHWHGVKQPRNPWSDGPENITQCPIQPGRNFTYEVILSDEEGTLWWHAHSDWTRATVHGAIIIKPAQGTTYPFPTPDAEETIVLASWFKGDVMAILAQVATGGGSPGTSNAYTINGQPGDLYPCSMENTTRIQVDSGKTYLFRIINAVMNEEQFFGIAGHKITVVAQDAAYLKPFTTDYIMITPGQTMDVLVRADQTPSQYYIASTPFSDDGAVFDDTTTTAILQYSGNYTAPSTIPLPTLPAANDSAAEARFVARLRSLVTKDHPINVPRRINQHVYVTVSLNFLPCPPNQICLGNGFRLAASMNNVSFQFPRIDILDAYYSNINGVFDRNFPSRPPNFFNFTDQNMTGVSVVTATGTKAKLLNYGDAVEVVFQGTNFVGAINHPLHIHGYSFYLVGTGTGNFNNVTDPRSFNLVDPPHINTVAVPKNGWAAVRFYATNPGVWFIHCHLERHATWGMDTVFIVRNGKTRATSIRPRPPSMPSCT</sequence>
<dbReference type="GO" id="GO:0046274">
    <property type="term" value="P:lignin catabolic process"/>
    <property type="evidence" value="ECO:0007669"/>
    <property type="project" value="UniProtKB-KW"/>
</dbReference>
<comment type="function">
    <text evidence="13">Lignin degradation and detoxification of lignin-derived products.</text>
</comment>
<evidence type="ECO:0000256" key="6">
    <source>
        <dbReference type="ARBA" id="ARBA00022525"/>
    </source>
</evidence>
<evidence type="ECO:0000256" key="4">
    <source>
        <dbReference type="ARBA" id="ARBA00012297"/>
    </source>
</evidence>
<proteinExistence type="inferred from homology"/>
<reference evidence="17" key="2">
    <citation type="journal article" date="2023" name="Plants (Basel)">
        <title>Annotation of the Turnera subulata (Passifloraceae) Draft Genome Reveals the S-Locus Evolved after the Divergence of Turneroideae from Passifloroideae in a Stepwise Manner.</title>
        <authorList>
            <person name="Henning P.M."/>
            <person name="Roalson E.H."/>
            <person name="Mir W."/>
            <person name="McCubbin A.G."/>
            <person name="Shore J.S."/>
        </authorList>
    </citation>
    <scope>NUCLEOTIDE SEQUENCE</scope>
    <source>
        <strain evidence="17">F60SS</strain>
    </source>
</reference>
<dbReference type="InterPro" id="IPR034289">
    <property type="entry name" value="CuRO_3_LCC"/>
</dbReference>
<dbReference type="InterPro" id="IPR033138">
    <property type="entry name" value="Cu_oxidase_CS"/>
</dbReference>
<reference evidence="17" key="1">
    <citation type="submission" date="2022-02" db="EMBL/GenBank/DDBJ databases">
        <authorList>
            <person name="Henning P.M."/>
            <person name="McCubbin A.G."/>
            <person name="Shore J.S."/>
        </authorList>
    </citation>
    <scope>NUCLEOTIDE SEQUENCE</scope>
    <source>
        <strain evidence="17">F60SS</strain>
        <tissue evidence="17">Leaves</tissue>
    </source>
</reference>
<dbReference type="InterPro" id="IPR045087">
    <property type="entry name" value="Cu-oxidase_fam"/>
</dbReference>
<keyword evidence="8 13" id="KW-0677">Repeat</keyword>
<evidence type="ECO:0000256" key="9">
    <source>
        <dbReference type="ARBA" id="ARBA00023002"/>
    </source>
</evidence>
<keyword evidence="5 13" id="KW-0052">Apoplast</keyword>
<dbReference type="Gene3D" id="2.60.40.420">
    <property type="entry name" value="Cupredoxins - blue copper proteins"/>
    <property type="match status" value="6"/>
</dbReference>
<comment type="caution">
    <text evidence="17">The sequence shown here is derived from an EMBL/GenBank/DDBJ whole genome shotgun (WGS) entry which is preliminary data.</text>
</comment>
<dbReference type="InterPro" id="IPR034288">
    <property type="entry name" value="CuRO_1_LCC"/>
</dbReference>
<keyword evidence="11" id="KW-0325">Glycoprotein</keyword>
<dbReference type="PROSITE" id="PS00080">
    <property type="entry name" value="MULTICOPPER_OXIDASE2"/>
    <property type="match status" value="2"/>
</dbReference>
<dbReference type="PANTHER" id="PTHR11709">
    <property type="entry name" value="MULTI-COPPER OXIDASE"/>
    <property type="match status" value="1"/>
</dbReference>
<dbReference type="EC" id="1.10.3.2" evidence="4 13"/>
<dbReference type="NCBIfam" id="TIGR03389">
    <property type="entry name" value="laccase"/>
    <property type="match status" value="2"/>
</dbReference>
<feature type="domain" description="Plastocyanin-like" evidence="16">
    <location>
        <begin position="532"/>
        <end position="644"/>
    </location>
</feature>
<keyword evidence="10 13" id="KW-0186">Copper</keyword>
<dbReference type="Pfam" id="PF07731">
    <property type="entry name" value="Cu-oxidase_2"/>
    <property type="match status" value="2"/>
</dbReference>
<dbReference type="InterPro" id="IPR011707">
    <property type="entry name" value="Cu-oxidase-like_N"/>
</dbReference>
<evidence type="ECO:0000256" key="8">
    <source>
        <dbReference type="ARBA" id="ARBA00022737"/>
    </source>
</evidence>
<feature type="domain" description="Plastocyanin-like" evidence="15">
    <location>
        <begin position="366"/>
        <end position="500"/>
    </location>
</feature>